<name>A0A1M5J3L7_9BACT</name>
<dbReference type="OrthoDB" id="1070159at2"/>
<dbReference type="EMBL" id="FQUO01000027">
    <property type="protein sequence ID" value="SHG34899.1"/>
    <property type="molecule type" value="Genomic_DNA"/>
</dbReference>
<evidence type="ECO:0000313" key="2">
    <source>
        <dbReference type="Proteomes" id="UP000184368"/>
    </source>
</evidence>
<protein>
    <submittedName>
        <fullName evidence="1">Uncharacterized protein</fullName>
    </submittedName>
</protein>
<organism evidence="1 2">
    <name type="scientific">Cnuella takakiae</name>
    <dbReference type="NCBI Taxonomy" id="1302690"/>
    <lineage>
        <taxon>Bacteria</taxon>
        <taxon>Pseudomonadati</taxon>
        <taxon>Bacteroidota</taxon>
        <taxon>Chitinophagia</taxon>
        <taxon>Chitinophagales</taxon>
        <taxon>Chitinophagaceae</taxon>
        <taxon>Cnuella</taxon>
    </lineage>
</organism>
<accession>A0A1M5J3L7</accession>
<evidence type="ECO:0000313" key="1">
    <source>
        <dbReference type="EMBL" id="SHG34899.1"/>
    </source>
</evidence>
<keyword evidence="2" id="KW-1185">Reference proteome</keyword>
<dbReference type="Proteomes" id="UP000184368">
    <property type="component" value="Unassembled WGS sequence"/>
</dbReference>
<dbReference type="PROSITE" id="PS51257">
    <property type="entry name" value="PROKAR_LIPOPROTEIN"/>
    <property type="match status" value="1"/>
</dbReference>
<sequence>MFTDKFIGNKALLYSLLVFAALSFCSCKKLEPNEVLGAKLQRAVTLGSNTHLSLDTAINDFEWDILVIKRPYASRSMEDTLQKYIDNRNQLLLSENDQTEGWNYLIFVSGQKAVAYIRLPEAPCCSFSGNNLDNPVVLKKHEAVFRIGRQMYKSKTHYTLILE</sequence>
<dbReference type="STRING" id="1302690.BUE76_04975"/>
<dbReference type="AlphaFoldDB" id="A0A1M5J3L7"/>
<reference evidence="1 2" key="1">
    <citation type="submission" date="2016-11" db="EMBL/GenBank/DDBJ databases">
        <authorList>
            <person name="Jaros S."/>
            <person name="Januszkiewicz K."/>
            <person name="Wedrychowicz H."/>
        </authorList>
    </citation>
    <scope>NUCLEOTIDE SEQUENCE [LARGE SCALE GENOMIC DNA]</scope>
    <source>
        <strain evidence="1 2">DSM 26897</strain>
    </source>
</reference>
<dbReference type="RefSeq" id="WP_073048603.1">
    <property type="nucleotide sequence ID" value="NZ_FQUO01000027.1"/>
</dbReference>
<proteinExistence type="predicted"/>
<gene>
    <name evidence="1" type="ORF">SAMN05444008_12730</name>
</gene>